<gene>
    <name evidence="3" type="ORF">Bca52824_018309</name>
</gene>
<evidence type="ECO:0000313" key="4">
    <source>
        <dbReference type="Proteomes" id="UP000886595"/>
    </source>
</evidence>
<feature type="compositionally biased region" description="Basic and acidic residues" evidence="2">
    <location>
        <begin position="234"/>
        <end position="244"/>
    </location>
</feature>
<keyword evidence="4" id="KW-1185">Reference proteome</keyword>
<evidence type="ECO:0000256" key="1">
    <source>
        <dbReference type="SAM" id="Coils"/>
    </source>
</evidence>
<dbReference type="EMBL" id="JAAMPC010000004">
    <property type="protein sequence ID" value="KAG2315187.1"/>
    <property type="molecule type" value="Genomic_DNA"/>
</dbReference>
<evidence type="ECO:0000313" key="3">
    <source>
        <dbReference type="EMBL" id="KAG2315187.1"/>
    </source>
</evidence>
<sequence>MTKVRCRNWKGTGKVSYEDISSLESHFYKGEPFPFISATGNYDVIDNEEFFREDEKKDERIGCIVALITAKQDWMEFIWEVEALPPNGELSDSEEDGENVEVEDVTDTHVEELVVIAKRGKRLLNDPGAEVRKKQLPCQRAAEHNSGISIEVMTFIEGLFTYTFNSSQEVVQKDIHQRFDKVENEMAQLNQVVSQLRGLSETVGKERASEIPCPSETMGKDQDKASQSTCPSIAKEKGKGKVDEIVDPPAVRRSPRQGRKVRTK</sequence>
<dbReference type="AlphaFoldDB" id="A0A8X8AYC6"/>
<name>A0A8X8AYC6_BRACI</name>
<dbReference type="OrthoDB" id="1111085at2759"/>
<dbReference type="Proteomes" id="UP000886595">
    <property type="component" value="Unassembled WGS sequence"/>
</dbReference>
<comment type="caution">
    <text evidence="3">The sequence shown here is derived from an EMBL/GenBank/DDBJ whole genome shotgun (WGS) entry which is preliminary data.</text>
</comment>
<keyword evidence="1" id="KW-0175">Coiled coil</keyword>
<feature type="compositionally biased region" description="Basic residues" evidence="2">
    <location>
        <begin position="253"/>
        <end position="264"/>
    </location>
</feature>
<protein>
    <submittedName>
        <fullName evidence="3">Uncharacterized protein</fullName>
    </submittedName>
</protein>
<organism evidence="3 4">
    <name type="scientific">Brassica carinata</name>
    <name type="common">Ethiopian mustard</name>
    <name type="synonym">Abyssinian cabbage</name>
    <dbReference type="NCBI Taxonomy" id="52824"/>
    <lineage>
        <taxon>Eukaryota</taxon>
        <taxon>Viridiplantae</taxon>
        <taxon>Streptophyta</taxon>
        <taxon>Embryophyta</taxon>
        <taxon>Tracheophyta</taxon>
        <taxon>Spermatophyta</taxon>
        <taxon>Magnoliopsida</taxon>
        <taxon>eudicotyledons</taxon>
        <taxon>Gunneridae</taxon>
        <taxon>Pentapetalae</taxon>
        <taxon>rosids</taxon>
        <taxon>malvids</taxon>
        <taxon>Brassicales</taxon>
        <taxon>Brassicaceae</taxon>
        <taxon>Brassiceae</taxon>
        <taxon>Brassica</taxon>
    </lineage>
</organism>
<proteinExistence type="predicted"/>
<reference evidence="3 4" key="1">
    <citation type="submission" date="2020-02" db="EMBL/GenBank/DDBJ databases">
        <authorList>
            <person name="Ma Q."/>
            <person name="Huang Y."/>
            <person name="Song X."/>
            <person name="Pei D."/>
        </authorList>
    </citation>
    <scope>NUCLEOTIDE SEQUENCE [LARGE SCALE GENOMIC DNA]</scope>
    <source>
        <strain evidence="3">Sxm20200214</strain>
        <tissue evidence="3">Leaf</tissue>
    </source>
</reference>
<evidence type="ECO:0000256" key="2">
    <source>
        <dbReference type="SAM" id="MobiDB-lite"/>
    </source>
</evidence>
<accession>A0A8X8AYC6</accession>
<feature type="coiled-coil region" evidence="1">
    <location>
        <begin position="172"/>
        <end position="199"/>
    </location>
</feature>
<feature type="region of interest" description="Disordered" evidence="2">
    <location>
        <begin position="201"/>
        <end position="264"/>
    </location>
</feature>